<evidence type="ECO:0000259" key="3">
    <source>
        <dbReference type="Pfam" id="PF01246"/>
    </source>
</evidence>
<sequence>MLGNSEQKNLLCLYYSPSEYLKIAIYFIFFYYPRMKFGVCSFSGHAIHRGKGRILVRPNGATFLLSKKKCRSHLQMGMNPKKIGWTLASRIIRKKAVAFKSSSVTVPKVAKSVRAFVGLSLSDLKSKMESSTGEAPAKSGSVRFTKRDKIRSIAKK</sequence>
<dbReference type="Gene3D" id="2.30.170.20">
    <property type="entry name" value="Ribosomal protein L24e"/>
    <property type="match status" value="1"/>
</dbReference>
<reference evidence="4" key="1">
    <citation type="submission" date="2011-01" db="EMBL/GenBank/DDBJ databases">
        <title>The Genome Sequence of Nematocida parisii strain ERTm3.</title>
        <authorList>
            <consortium name="The Broad Institute Genome Sequencing Platform"/>
            <consortium name="The Broad Institute Genome Sequencing Center for Infectious Disease"/>
            <person name="Cuomo C."/>
            <person name="Troemel E."/>
            <person name="Young S.K."/>
            <person name="Zeng Q."/>
            <person name="Gargeya S."/>
            <person name="Fitzgerald M."/>
            <person name="Haas B."/>
            <person name="Abouelleil A."/>
            <person name="Alvarado L."/>
            <person name="Arachchi H.M."/>
            <person name="Berlin A."/>
            <person name="Chapman S.B."/>
            <person name="Gearin G."/>
            <person name="Goldberg J."/>
            <person name="Griggs A."/>
            <person name="Gujja S."/>
            <person name="Hansen M."/>
            <person name="Heiman D."/>
            <person name="Howarth C."/>
            <person name="Larimer J."/>
            <person name="Lui A."/>
            <person name="MacDonald P.J.P."/>
            <person name="McCowen C."/>
            <person name="Montmayeur A."/>
            <person name="Murphy C."/>
            <person name="Neiman D."/>
            <person name="Pearson M."/>
            <person name="Priest M."/>
            <person name="Roberts A."/>
            <person name="Saif S."/>
            <person name="Shea T."/>
            <person name="Sisk P."/>
            <person name="Stolte C."/>
            <person name="Sykes S."/>
            <person name="Wortman J."/>
            <person name="Nusbaum C."/>
            <person name="Birren B."/>
        </authorList>
    </citation>
    <scope>NUCLEOTIDE SEQUENCE</scope>
    <source>
        <strain evidence="4">ERTm3</strain>
    </source>
</reference>
<accession>I3EDC4</accession>
<feature type="domain" description="Large ribosomal subunit protein eL24-related N-terminal" evidence="3">
    <location>
        <begin position="35"/>
        <end position="97"/>
    </location>
</feature>
<dbReference type="FunCoup" id="I3EDC4">
    <property type="interactions" value="197"/>
</dbReference>
<keyword evidence="5" id="KW-1185">Reference proteome</keyword>
<dbReference type="InterPro" id="IPR000988">
    <property type="entry name" value="Ribosomal_eL24-rel_N"/>
</dbReference>
<dbReference type="HOGENOM" id="CLU_106411_2_0_1"/>
<keyword evidence="2" id="KW-1133">Transmembrane helix</keyword>
<evidence type="ECO:0000256" key="2">
    <source>
        <dbReference type="SAM" id="Phobius"/>
    </source>
</evidence>
<proteinExistence type="inferred from homology"/>
<keyword evidence="2" id="KW-0472">Membrane</keyword>
<dbReference type="InterPro" id="IPR038630">
    <property type="entry name" value="L24e/L24_sf"/>
</dbReference>
<organism evidence="4 5">
    <name type="scientific">Nematocida parisii (strain ERTm3)</name>
    <name type="common">Nematode killer fungus</name>
    <dbReference type="NCBI Taxonomy" id="935791"/>
    <lineage>
        <taxon>Eukaryota</taxon>
        <taxon>Fungi</taxon>
        <taxon>Fungi incertae sedis</taxon>
        <taxon>Microsporidia</taxon>
        <taxon>Nematocida</taxon>
    </lineage>
</organism>
<protein>
    <recommendedName>
        <fullName evidence="3">Large ribosomal subunit protein eL24-related N-terminal domain-containing protein</fullName>
    </recommendedName>
</protein>
<name>I3EDC4_NEMP3</name>
<keyword evidence="2" id="KW-0812">Transmembrane</keyword>
<dbReference type="Proteomes" id="UP000002872">
    <property type="component" value="Unassembled WGS sequence"/>
</dbReference>
<gene>
    <name evidence="4" type="ORF">NEQG_02556</name>
</gene>
<comment type="similarity">
    <text evidence="1">Belongs to the eukaryotic ribosomal protein eL24 family.</text>
</comment>
<feature type="transmembrane region" description="Helical" evidence="2">
    <location>
        <begin position="12"/>
        <end position="32"/>
    </location>
</feature>
<dbReference type="InParanoid" id="I3EDC4"/>
<dbReference type="AlphaFoldDB" id="I3EDC4"/>
<dbReference type="EMBL" id="GL870884">
    <property type="protein sequence ID" value="EIJ87221.1"/>
    <property type="molecule type" value="Genomic_DNA"/>
</dbReference>
<evidence type="ECO:0000256" key="1">
    <source>
        <dbReference type="ARBA" id="ARBA00005647"/>
    </source>
</evidence>
<dbReference type="OrthoDB" id="1727108at2759"/>
<evidence type="ECO:0000313" key="4">
    <source>
        <dbReference type="EMBL" id="EIJ87221.1"/>
    </source>
</evidence>
<dbReference type="OMA" id="PGHGKKM"/>
<dbReference type="SUPFAM" id="SSF57716">
    <property type="entry name" value="Glucocorticoid receptor-like (DNA-binding domain)"/>
    <property type="match status" value="1"/>
</dbReference>
<dbReference type="Pfam" id="PF01246">
    <property type="entry name" value="Ribosomal_L24e"/>
    <property type="match status" value="1"/>
</dbReference>
<evidence type="ECO:0000313" key="5">
    <source>
        <dbReference type="Proteomes" id="UP000002872"/>
    </source>
</evidence>
<dbReference type="VEuPathDB" id="MicrosporidiaDB:NEQG_02556"/>
<dbReference type="STRING" id="935791.I3EDC4"/>